<dbReference type="NCBIfam" id="NF004396">
    <property type="entry name" value="PRK05753.1"/>
    <property type="match status" value="1"/>
</dbReference>
<keyword evidence="3" id="KW-0418">Kinase</keyword>
<dbReference type="SUPFAM" id="SSF54534">
    <property type="entry name" value="FKBP-like"/>
    <property type="match status" value="1"/>
</dbReference>
<dbReference type="AlphaFoldDB" id="A0A517QT11"/>
<feature type="domain" description="Transcription elongation factor GreA/GreB C-terminal" evidence="1">
    <location>
        <begin position="54"/>
        <end position="124"/>
    </location>
</feature>
<evidence type="ECO:0000259" key="1">
    <source>
        <dbReference type="Pfam" id="PF01272"/>
    </source>
</evidence>
<evidence type="ECO:0000313" key="4">
    <source>
        <dbReference type="Proteomes" id="UP000315724"/>
    </source>
</evidence>
<dbReference type="GO" id="GO:0016301">
    <property type="term" value="F:kinase activity"/>
    <property type="evidence" value="ECO:0007669"/>
    <property type="project" value="UniProtKB-KW"/>
</dbReference>
<gene>
    <name evidence="3" type="primary">rnk</name>
    <name evidence="3" type="ORF">Mal48_40430</name>
</gene>
<dbReference type="GO" id="GO:0006354">
    <property type="term" value="P:DNA-templated transcription elongation"/>
    <property type="evidence" value="ECO:0007669"/>
    <property type="project" value="TreeGrafter"/>
</dbReference>
<dbReference type="InterPro" id="IPR001437">
    <property type="entry name" value="Tscrpt_elong_fac_GreA/B_C"/>
</dbReference>
<organism evidence="3 4">
    <name type="scientific">Thalassoglobus polymorphus</name>
    <dbReference type="NCBI Taxonomy" id="2527994"/>
    <lineage>
        <taxon>Bacteria</taxon>
        <taxon>Pseudomonadati</taxon>
        <taxon>Planctomycetota</taxon>
        <taxon>Planctomycetia</taxon>
        <taxon>Planctomycetales</taxon>
        <taxon>Planctomycetaceae</taxon>
        <taxon>Thalassoglobus</taxon>
    </lineage>
</organism>
<keyword evidence="4" id="KW-1185">Reference proteome</keyword>
<dbReference type="Pfam" id="PF14760">
    <property type="entry name" value="Rnk_N"/>
    <property type="match status" value="1"/>
</dbReference>
<dbReference type="OrthoDB" id="192847at2"/>
<protein>
    <submittedName>
        <fullName evidence="3">Regulator of nucleoside diphosphate kinase</fullName>
    </submittedName>
</protein>
<dbReference type="KEGG" id="tpol:Mal48_40430"/>
<dbReference type="Gene3D" id="3.10.50.30">
    <property type="entry name" value="Transcription elongation factor, GreA/GreB, C-terminal domain"/>
    <property type="match status" value="1"/>
</dbReference>
<dbReference type="EMBL" id="CP036267">
    <property type="protein sequence ID" value="QDT34771.1"/>
    <property type="molecule type" value="Genomic_DNA"/>
</dbReference>
<dbReference type="GO" id="GO:0003677">
    <property type="term" value="F:DNA binding"/>
    <property type="evidence" value="ECO:0007669"/>
    <property type="project" value="InterPro"/>
</dbReference>
<dbReference type="InterPro" id="IPR029462">
    <property type="entry name" value="Rnk_N"/>
</dbReference>
<dbReference type="InterPro" id="IPR036953">
    <property type="entry name" value="GreA/GreB_C_sf"/>
</dbReference>
<keyword evidence="3" id="KW-0808">Transferase</keyword>
<feature type="domain" description="Regulator of nucleoside diphosphate kinase N-terminal" evidence="2">
    <location>
        <begin position="5"/>
        <end position="48"/>
    </location>
</feature>
<dbReference type="RefSeq" id="WP_145203230.1">
    <property type="nucleotide sequence ID" value="NZ_CP036267.1"/>
</dbReference>
<proteinExistence type="predicted"/>
<reference evidence="3 4" key="1">
    <citation type="submission" date="2019-02" db="EMBL/GenBank/DDBJ databases">
        <title>Deep-cultivation of Planctomycetes and their phenomic and genomic characterization uncovers novel biology.</title>
        <authorList>
            <person name="Wiegand S."/>
            <person name="Jogler M."/>
            <person name="Boedeker C."/>
            <person name="Pinto D."/>
            <person name="Vollmers J."/>
            <person name="Rivas-Marin E."/>
            <person name="Kohn T."/>
            <person name="Peeters S.H."/>
            <person name="Heuer A."/>
            <person name="Rast P."/>
            <person name="Oberbeckmann S."/>
            <person name="Bunk B."/>
            <person name="Jeske O."/>
            <person name="Meyerdierks A."/>
            <person name="Storesund J.E."/>
            <person name="Kallscheuer N."/>
            <person name="Luecker S."/>
            <person name="Lage O.M."/>
            <person name="Pohl T."/>
            <person name="Merkel B.J."/>
            <person name="Hornburger P."/>
            <person name="Mueller R.-W."/>
            <person name="Bruemmer F."/>
            <person name="Labrenz M."/>
            <person name="Spormann A.M."/>
            <person name="Op den Camp H."/>
            <person name="Overmann J."/>
            <person name="Amann R."/>
            <person name="Jetten M.S.M."/>
            <person name="Mascher T."/>
            <person name="Medema M.H."/>
            <person name="Devos D.P."/>
            <person name="Kaster A.-K."/>
            <person name="Ovreas L."/>
            <person name="Rohde M."/>
            <person name="Galperin M.Y."/>
            <person name="Jogler C."/>
        </authorList>
    </citation>
    <scope>NUCLEOTIDE SEQUENCE [LARGE SCALE GENOMIC DNA]</scope>
    <source>
        <strain evidence="3 4">Mal48</strain>
    </source>
</reference>
<dbReference type="GO" id="GO:0032784">
    <property type="term" value="P:regulation of DNA-templated transcription elongation"/>
    <property type="evidence" value="ECO:0007669"/>
    <property type="project" value="InterPro"/>
</dbReference>
<dbReference type="GO" id="GO:0070063">
    <property type="term" value="F:RNA polymerase binding"/>
    <property type="evidence" value="ECO:0007669"/>
    <property type="project" value="InterPro"/>
</dbReference>
<dbReference type="PANTHER" id="PTHR30437:SF5">
    <property type="entry name" value="REGULATOR OF NUCLEOSIDE DIPHOSPHATE KINASE"/>
    <property type="match status" value="1"/>
</dbReference>
<dbReference type="PANTHER" id="PTHR30437">
    <property type="entry name" value="TRANSCRIPTION ELONGATION FACTOR GREA"/>
    <property type="match status" value="1"/>
</dbReference>
<evidence type="ECO:0000313" key="3">
    <source>
        <dbReference type="EMBL" id="QDT34771.1"/>
    </source>
</evidence>
<dbReference type="InterPro" id="IPR023459">
    <property type="entry name" value="Tscrpt_elong_fac_GreA/B_fam"/>
</dbReference>
<name>A0A517QT11_9PLAN</name>
<accession>A0A517QT11</accession>
<dbReference type="Proteomes" id="UP000315724">
    <property type="component" value="Chromosome"/>
</dbReference>
<sequence length="138" mass="15518">MAAKRKIIISKEDHERLRNLFFSKFAAAFSDKPYLQSLKDELNVAEIVAPKEIPPDVVTMNSTVRLRDTRTKEVDTYTLVYPKEANIAEDKLSVLAPIGTAILGYRVGDLVRWQVPSGTISVRIDELVFQPERDGVTA</sequence>
<dbReference type="Pfam" id="PF01272">
    <property type="entry name" value="GreA_GreB"/>
    <property type="match status" value="1"/>
</dbReference>
<evidence type="ECO:0000259" key="2">
    <source>
        <dbReference type="Pfam" id="PF14760"/>
    </source>
</evidence>